<feature type="region of interest" description="Disordered" evidence="1">
    <location>
        <begin position="242"/>
        <end position="292"/>
    </location>
</feature>
<accession>A0AAD3DGE4</accession>
<evidence type="ECO:0000313" key="2">
    <source>
        <dbReference type="EMBL" id="GFR40277.1"/>
    </source>
</evidence>
<dbReference type="PANTHER" id="PTHR15396:SF1">
    <property type="entry name" value="RIBONUCLEASE P PROTEIN SUBUNIT P40"/>
    <property type="match status" value="1"/>
</dbReference>
<gene>
    <name evidence="2" type="ORF">Agub_g458</name>
</gene>
<dbReference type="GO" id="GO:0004526">
    <property type="term" value="F:ribonuclease P activity"/>
    <property type="evidence" value="ECO:0007669"/>
    <property type="project" value="TreeGrafter"/>
</dbReference>
<dbReference type="InterPro" id="IPR013893">
    <property type="entry name" value="RNase_P_Rpp40"/>
</dbReference>
<keyword evidence="3" id="KW-1185">Reference proteome</keyword>
<feature type="compositionally biased region" description="Gly residues" evidence="1">
    <location>
        <begin position="248"/>
        <end position="258"/>
    </location>
</feature>
<dbReference type="GO" id="GO:0001682">
    <property type="term" value="P:tRNA 5'-leader removal"/>
    <property type="evidence" value="ECO:0007669"/>
    <property type="project" value="InterPro"/>
</dbReference>
<dbReference type="AlphaFoldDB" id="A0AAD3DGE4"/>
<reference evidence="2 3" key="1">
    <citation type="journal article" date="2021" name="Sci. Rep.">
        <title>Genome sequencing of the multicellular alga Astrephomene provides insights into convergent evolution of germ-soma differentiation.</title>
        <authorList>
            <person name="Yamashita S."/>
            <person name="Yamamoto K."/>
            <person name="Matsuzaki R."/>
            <person name="Suzuki S."/>
            <person name="Yamaguchi H."/>
            <person name="Hirooka S."/>
            <person name="Minakuchi Y."/>
            <person name="Miyagishima S."/>
            <person name="Kawachi M."/>
            <person name="Toyoda A."/>
            <person name="Nozaki H."/>
        </authorList>
    </citation>
    <scope>NUCLEOTIDE SEQUENCE [LARGE SCALE GENOMIC DNA]</scope>
    <source>
        <strain evidence="2 3">NIES-4017</strain>
    </source>
</reference>
<dbReference type="Pfam" id="PF08584">
    <property type="entry name" value="Ribonuc_P_40"/>
    <property type="match status" value="1"/>
</dbReference>
<protein>
    <submittedName>
        <fullName evidence="2">Uncharacterized protein</fullName>
    </submittedName>
</protein>
<sequence>MPSKQGCRLHWRLSNLGHPNADLDKLVQSHLLNHTVQVLLPVDSAGANSQAVVDSQLLAMLPPDEGYQVIRASLADILAQVLNTSIVMQEGASVQALSLADRIESNHAVAITPDGMLHLAVSSEVYSRLGLTGTHSPSNRDRYNVSLDLKAKSMQPGQERYAQVLAKLRTCFPPQAFLARLEVGGRLRQLGLPREVLTPAYGLESWMPLEAESRTQPGLLLPPLARDTFERLGAVEAGAQSAAAAGLGPSGGGDGGTALEGEEEEEVGPSRNHQRDHHRQQQQQQQGRDRQPDWQLRQVISGLHTWLGALACGLGPATCNELLPVELLPPHWEDAPQAVQEEEEQRLTGTLVSRSWRGMLSHSQVRQVLASTIQLLEPQPQLQHQHQQVPQPEQQHQRRVPWAVVNVWGFADTPVAWAGLEHGAAWSGCSSSGGAGESCYSVLLLPGGDYCVFRALGSNEMPLKGARV</sequence>
<comment type="caution">
    <text evidence="2">The sequence shown here is derived from an EMBL/GenBank/DDBJ whole genome shotgun (WGS) entry which is preliminary data.</text>
</comment>
<evidence type="ECO:0000256" key="1">
    <source>
        <dbReference type="SAM" id="MobiDB-lite"/>
    </source>
</evidence>
<dbReference type="GO" id="GO:0000172">
    <property type="term" value="C:ribonuclease MRP complex"/>
    <property type="evidence" value="ECO:0007669"/>
    <property type="project" value="TreeGrafter"/>
</dbReference>
<dbReference type="GO" id="GO:0030681">
    <property type="term" value="C:multimeric ribonuclease P complex"/>
    <property type="evidence" value="ECO:0007669"/>
    <property type="project" value="TreeGrafter"/>
</dbReference>
<dbReference type="PANTHER" id="PTHR15396">
    <property type="entry name" value="RIBONUCLEASE P PROTEIN SUBUNIT P40"/>
    <property type="match status" value="1"/>
</dbReference>
<dbReference type="Proteomes" id="UP001054857">
    <property type="component" value="Unassembled WGS sequence"/>
</dbReference>
<evidence type="ECO:0000313" key="3">
    <source>
        <dbReference type="Proteomes" id="UP001054857"/>
    </source>
</evidence>
<organism evidence="2 3">
    <name type="scientific">Astrephomene gubernaculifera</name>
    <dbReference type="NCBI Taxonomy" id="47775"/>
    <lineage>
        <taxon>Eukaryota</taxon>
        <taxon>Viridiplantae</taxon>
        <taxon>Chlorophyta</taxon>
        <taxon>core chlorophytes</taxon>
        <taxon>Chlorophyceae</taxon>
        <taxon>CS clade</taxon>
        <taxon>Chlamydomonadales</taxon>
        <taxon>Astrephomenaceae</taxon>
        <taxon>Astrephomene</taxon>
    </lineage>
</organism>
<dbReference type="GO" id="GO:0000171">
    <property type="term" value="F:ribonuclease MRP activity"/>
    <property type="evidence" value="ECO:0007669"/>
    <property type="project" value="TreeGrafter"/>
</dbReference>
<dbReference type="EMBL" id="BMAR01000001">
    <property type="protein sequence ID" value="GFR40277.1"/>
    <property type="molecule type" value="Genomic_DNA"/>
</dbReference>
<proteinExistence type="predicted"/>
<dbReference type="GO" id="GO:0000447">
    <property type="term" value="P:endonucleolytic cleavage in ITS1 to separate SSU-rRNA from 5.8S rRNA and LSU-rRNA from tricistronic rRNA transcript (SSU-rRNA, 5.8S rRNA, LSU-rRNA)"/>
    <property type="evidence" value="ECO:0007669"/>
    <property type="project" value="TreeGrafter"/>
</dbReference>
<name>A0AAD3DGE4_9CHLO</name>